<proteinExistence type="predicted"/>
<sequence length="56" mass="5732">MGPLCPCPNSKKPMKKGICPSVQSPPKVNLSPSAIPPKGNLSPSRGGLTNHGAPEQ</sequence>
<feature type="region of interest" description="Disordered" evidence="1">
    <location>
        <begin position="1"/>
        <end position="56"/>
    </location>
</feature>
<protein>
    <submittedName>
        <fullName evidence="2">Uncharacterized protein</fullName>
    </submittedName>
</protein>
<evidence type="ECO:0000256" key="1">
    <source>
        <dbReference type="SAM" id="MobiDB-lite"/>
    </source>
</evidence>
<dbReference type="EMBL" id="CATNWA010014087">
    <property type="protein sequence ID" value="CAI9567147.1"/>
    <property type="molecule type" value="Genomic_DNA"/>
</dbReference>
<organism evidence="2 3">
    <name type="scientific">Staurois parvus</name>
    <dbReference type="NCBI Taxonomy" id="386267"/>
    <lineage>
        <taxon>Eukaryota</taxon>
        <taxon>Metazoa</taxon>
        <taxon>Chordata</taxon>
        <taxon>Craniata</taxon>
        <taxon>Vertebrata</taxon>
        <taxon>Euteleostomi</taxon>
        <taxon>Amphibia</taxon>
        <taxon>Batrachia</taxon>
        <taxon>Anura</taxon>
        <taxon>Neobatrachia</taxon>
        <taxon>Ranoidea</taxon>
        <taxon>Ranidae</taxon>
        <taxon>Staurois</taxon>
    </lineage>
</organism>
<comment type="caution">
    <text evidence="2">The sequence shown here is derived from an EMBL/GenBank/DDBJ whole genome shotgun (WGS) entry which is preliminary data.</text>
</comment>
<evidence type="ECO:0000313" key="3">
    <source>
        <dbReference type="Proteomes" id="UP001162483"/>
    </source>
</evidence>
<gene>
    <name evidence="2" type="ORF">SPARVUS_LOCUS6492921</name>
</gene>
<dbReference type="Proteomes" id="UP001162483">
    <property type="component" value="Unassembled WGS sequence"/>
</dbReference>
<name>A0ABN9D3U3_9NEOB</name>
<accession>A0ABN9D3U3</accession>
<keyword evidence="3" id="KW-1185">Reference proteome</keyword>
<reference evidence="2" key="1">
    <citation type="submission" date="2023-05" db="EMBL/GenBank/DDBJ databases">
        <authorList>
            <person name="Stuckert A."/>
        </authorList>
    </citation>
    <scope>NUCLEOTIDE SEQUENCE</scope>
</reference>
<feature type="compositionally biased region" description="Polar residues" evidence="1">
    <location>
        <begin position="21"/>
        <end position="32"/>
    </location>
</feature>
<evidence type="ECO:0000313" key="2">
    <source>
        <dbReference type="EMBL" id="CAI9567147.1"/>
    </source>
</evidence>